<dbReference type="Pfam" id="PF00375">
    <property type="entry name" value="SDF"/>
    <property type="match status" value="1"/>
</dbReference>
<dbReference type="PANTHER" id="PTHR11958:SF99">
    <property type="entry name" value="SODIUM-DEPENDENT EXCITATORY AMINO ACID TRANSPORTER GLT-6-RELATED"/>
    <property type="match status" value="1"/>
</dbReference>
<dbReference type="SUPFAM" id="SSF118215">
    <property type="entry name" value="Proton glutamate symport protein"/>
    <property type="match status" value="1"/>
</dbReference>
<evidence type="ECO:0000256" key="5">
    <source>
        <dbReference type="ARBA" id="ARBA00022989"/>
    </source>
</evidence>
<feature type="transmembrane region" description="Helical" evidence="7">
    <location>
        <begin position="39"/>
        <end position="62"/>
    </location>
</feature>
<accession>A0ABY6KNS1</accession>
<dbReference type="InterPro" id="IPR001991">
    <property type="entry name" value="Na-dicarboxylate_symporter"/>
</dbReference>
<comment type="caution">
    <text evidence="7">Lacks conserved residue(s) required for the propagation of feature annotation.</text>
</comment>
<evidence type="ECO:0000313" key="9">
    <source>
        <dbReference type="Proteomes" id="UP001235939"/>
    </source>
</evidence>
<evidence type="ECO:0000256" key="6">
    <source>
        <dbReference type="ARBA" id="ARBA00023136"/>
    </source>
</evidence>
<keyword evidence="4 7" id="KW-0812">Transmembrane</keyword>
<evidence type="ECO:0000256" key="7">
    <source>
        <dbReference type="RuleBase" id="RU361216"/>
    </source>
</evidence>
<dbReference type="PRINTS" id="PR00173">
    <property type="entry name" value="EDTRNSPORT"/>
</dbReference>
<keyword evidence="6 7" id="KW-0472">Membrane</keyword>
<keyword evidence="9" id="KW-1185">Reference proteome</keyword>
<dbReference type="PANTHER" id="PTHR11958">
    <property type="entry name" value="SODIUM/DICARBOXYLATE SYMPORTER-RELATED"/>
    <property type="match status" value="1"/>
</dbReference>
<feature type="transmembrane region" description="Helical" evidence="7">
    <location>
        <begin position="82"/>
        <end position="106"/>
    </location>
</feature>
<keyword evidence="5 7" id="KW-1133">Transmembrane helix</keyword>
<keyword evidence="3 7" id="KW-0813">Transport</keyword>
<dbReference type="Proteomes" id="UP001235939">
    <property type="component" value="Chromosome 06"/>
</dbReference>
<proteinExistence type="inferred from homology"/>
<dbReference type="Gene3D" id="1.10.3860.10">
    <property type="entry name" value="Sodium:dicarboxylate symporter"/>
    <property type="match status" value="1"/>
</dbReference>
<comment type="subcellular location">
    <subcellularLocation>
        <location evidence="1 7">Membrane</location>
        <topology evidence="1 7">Multi-pass membrane protein</topology>
    </subcellularLocation>
</comment>
<evidence type="ECO:0000256" key="3">
    <source>
        <dbReference type="ARBA" id="ARBA00022448"/>
    </source>
</evidence>
<evidence type="ECO:0000313" key="8">
    <source>
        <dbReference type="EMBL" id="UYV68775.1"/>
    </source>
</evidence>
<evidence type="ECO:0000256" key="4">
    <source>
        <dbReference type="ARBA" id="ARBA00022692"/>
    </source>
</evidence>
<comment type="similarity">
    <text evidence="2 7">Belongs to the dicarboxylate/amino acid:cation symporter (DAACS) (TC 2.A.23) family.</text>
</comment>
<gene>
    <name evidence="8" type="ORF">LAZ67_6000822</name>
</gene>
<dbReference type="InterPro" id="IPR050746">
    <property type="entry name" value="DAACS"/>
</dbReference>
<name>A0ABY6KNS1_9ARAC</name>
<evidence type="ECO:0000256" key="1">
    <source>
        <dbReference type="ARBA" id="ARBA00004141"/>
    </source>
</evidence>
<keyword evidence="7" id="KW-0769">Symport</keyword>
<reference evidence="8 9" key="1">
    <citation type="submission" date="2022-01" db="EMBL/GenBank/DDBJ databases">
        <title>A chromosomal length assembly of Cordylochernes scorpioides.</title>
        <authorList>
            <person name="Zeh D."/>
            <person name="Zeh J."/>
        </authorList>
    </citation>
    <scope>NUCLEOTIDE SEQUENCE [LARGE SCALE GENOMIC DNA]</scope>
    <source>
        <strain evidence="8">IN4F17</strain>
        <tissue evidence="8">Whole Body</tissue>
    </source>
</reference>
<feature type="transmembrane region" description="Helical" evidence="7">
    <location>
        <begin position="12"/>
        <end position="32"/>
    </location>
</feature>
<dbReference type="InterPro" id="IPR036458">
    <property type="entry name" value="Na:dicarbo_symporter_sf"/>
</dbReference>
<organism evidence="8 9">
    <name type="scientific">Cordylochernes scorpioides</name>
    <dbReference type="NCBI Taxonomy" id="51811"/>
    <lineage>
        <taxon>Eukaryota</taxon>
        <taxon>Metazoa</taxon>
        <taxon>Ecdysozoa</taxon>
        <taxon>Arthropoda</taxon>
        <taxon>Chelicerata</taxon>
        <taxon>Arachnida</taxon>
        <taxon>Pseudoscorpiones</taxon>
        <taxon>Cheliferoidea</taxon>
        <taxon>Chernetidae</taxon>
        <taxon>Cordylochernes</taxon>
    </lineage>
</organism>
<sequence>MALCSGKNSLLILTVLGVILGVVAGIVIRLLFTYGPYEIMLVSFLGEIFMNMLKLVILPLIFSSMVSGLANLDTKSGGRIGLLTFTYFLFTTLMAVIVGTILVLIIHPGSPKMRRSNSTQTSNVTVTAMDTFLDLVRNIFPENLVQAAISQVTTIYIKQPYNATSSNYTLVPQVVYRDGTNSIGIIVFCIIFGAIANQLGQSAAPVVDFFTSFEGIIMGYVRGIMW</sequence>
<protein>
    <recommendedName>
        <fullName evidence="7">Amino acid transporter</fullName>
    </recommendedName>
</protein>
<evidence type="ECO:0000256" key="2">
    <source>
        <dbReference type="ARBA" id="ARBA00006148"/>
    </source>
</evidence>
<dbReference type="EMBL" id="CP092868">
    <property type="protein sequence ID" value="UYV68775.1"/>
    <property type="molecule type" value="Genomic_DNA"/>
</dbReference>